<reference evidence="5" key="1">
    <citation type="submission" date="2019-07" db="EMBL/GenBank/DDBJ databases">
        <authorList>
            <person name="Dittberner H."/>
        </authorList>
    </citation>
    <scope>NUCLEOTIDE SEQUENCE [LARGE SCALE GENOMIC DNA]</scope>
</reference>
<comment type="similarity">
    <text evidence="1">Belongs to the 14-3-3 family.</text>
</comment>
<dbReference type="Gene3D" id="1.20.190.20">
    <property type="entry name" value="14-3-3 domain"/>
    <property type="match status" value="2"/>
</dbReference>
<sequence>MENEREKLIYVAKLAYEAGRYEDMMKSMRKACEHEVELSEEERELLTISYKNVMVTKRDSLRTLSLIERMEVSVGNRLSLKLIKKQQEIVKNEKGNYFRYLAEFGSDDERKEAADKSHEAYKVAMKIAERGLSPTNVVRLGLVLNFAILYYEILKSTERACKLANQAYEEAIAELDGVNNQSHEDALFIIEIIRENLSVWIDGK</sequence>
<feature type="site" description="Interaction with phosphoserine on interacting protein" evidence="2">
    <location>
        <position position="99"/>
    </location>
</feature>
<evidence type="ECO:0000259" key="4">
    <source>
        <dbReference type="SMART" id="SM00101"/>
    </source>
</evidence>
<feature type="domain" description="14-3-3" evidence="4">
    <location>
        <begin position="5"/>
        <end position="203"/>
    </location>
</feature>
<dbReference type="InterPro" id="IPR000308">
    <property type="entry name" value="14-3-3"/>
</dbReference>
<feature type="coiled-coil region" evidence="3">
    <location>
        <begin position="154"/>
        <end position="181"/>
    </location>
</feature>
<gene>
    <name evidence="5" type="ORF">ANE_LOCUS6160</name>
</gene>
<dbReference type="PIRSF" id="PIRSF000868">
    <property type="entry name" value="14-3-3"/>
    <property type="match status" value="1"/>
</dbReference>
<proteinExistence type="inferred from homology"/>
<evidence type="ECO:0000256" key="1">
    <source>
        <dbReference type="ARBA" id="ARBA00006141"/>
    </source>
</evidence>
<organism evidence="5 6">
    <name type="scientific">Arabis nemorensis</name>
    <dbReference type="NCBI Taxonomy" id="586526"/>
    <lineage>
        <taxon>Eukaryota</taxon>
        <taxon>Viridiplantae</taxon>
        <taxon>Streptophyta</taxon>
        <taxon>Embryophyta</taxon>
        <taxon>Tracheophyta</taxon>
        <taxon>Spermatophyta</taxon>
        <taxon>Magnoliopsida</taxon>
        <taxon>eudicotyledons</taxon>
        <taxon>Gunneridae</taxon>
        <taxon>Pentapetalae</taxon>
        <taxon>rosids</taxon>
        <taxon>malvids</taxon>
        <taxon>Brassicales</taxon>
        <taxon>Brassicaceae</taxon>
        <taxon>Arabideae</taxon>
        <taxon>Arabis</taxon>
    </lineage>
</organism>
<dbReference type="AlphaFoldDB" id="A0A565B4K8"/>
<evidence type="ECO:0000313" key="6">
    <source>
        <dbReference type="Proteomes" id="UP000489600"/>
    </source>
</evidence>
<feature type="site" description="Interaction with phosphoserine on interacting protein" evidence="2">
    <location>
        <position position="58"/>
    </location>
</feature>
<dbReference type="InterPro" id="IPR023410">
    <property type="entry name" value="14-3-3_domain"/>
</dbReference>
<dbReference type="Proteomes" id="UP000489600">
    <property type="component" value="Unassembled WGS sequence"/>
</dbReference>
<dbReference type="SMART" id="SM00101">
    <property type="entry name" value="14_3_3"/>
    <property type="match status" value="1"/>
</dbReference>
<dbReference type="PANTHER" id="PTHR18860">
    <property type="entry name" value="14-3-3 PROTEIN"/>
    <property type="match status" value="1"/>
</dbReference>
<dbReference type="CDD" id="cd08774">
    <property type="entry name" value="14-3-3"/>
    <property type="match status" value="1"/>
</dbReference>
<evidence type="ECO:0000313" key="5">
    <source>
        <dbReference type="EMBL" id="VVA95715.1"/>
    </source>
</evidence>
<evidence type="ECO:0000256" key="2">
    <source>
        <dbReference type="PIRSR" id="PIRSR000868-1"/>
    </source>
</evidence>
<name>A0A565B4K8_9BRAS</name>
<comment type="caution">
    <text evidence="5">The sequence shown here is derived from an EMBL/GenBank/DDBJ whole genome shotgun (WGS) entry which is preliminary data.</text>
</comment>
<protein>
    <recommendedName>
        <fullName evidence="4">14-3-3 domain-containing protein</fullName>
    </recommendedName>
</protein>
<evidence type="ECO:0000256" key="3">
    <source>
        <dbReference type="SAM" id="Coils"/>
    </source>
</evidence>
<dbReference type="InterPro" id="IPR036815">
    <property type="entry name" value="14-3-3_dom_sf"/>
</dbReference>
<dbReference type="EMBL" id="CABITT030000002">
    <property type="protein sequence ID" value="VVA95715.1"/>
    <property type="molecule type" value="Genomic_DNA"/>
</dbReference>
<dbReference type="SUPFAM" id="SSF48445">
    <property type="entry name" value="14-3-3 protein"/>
    <property type="match status" value="1"/>
</dbReference>
<accession>A0A565B4K8</accession>
<keyword evidence="3" id="KW-0175">Coiled coil</keyword>
<dbReference type="OrthoDB" id="1061840at2759"/>
<keyword evidence="6" id="KW-1185">Reference proteome</keyword>
<dbReference type="Pfam" id="PF00244">
    <property type="entry name" value="14-3-3"/>
    <property type="match status" value="2"/>
</dbReference>